<evidence type="ECO:0000313" key="6">
    <source>
        <dbReference type="EMBL" id="KAK3949239.1"/>
    </source>
</evidence>
<evidence type="ECO:0000313" key="7">
    <source>
        <dbReference type="Proteomes" id="UP001303222"/>
    </source>
</evidence>
<dbReference type="GO" id="GO:0006508">
    <property type="term" value="P:proteolysis"/>
    <property type="evidence" value="ECO:0007669"/>
    <property type="project" value="InterPro"/>
</dbReference>
<keyword evidence="4" id="KW-0732">Signal</keyword>
<comment type="caution">
    <text evidence="6">The sequence shown here is derived from an EMBL/GenBank/DDBJ whole genome shotgun (WGS) entry which is preliminary data.</text>
</comment>
<feature type="domain" description="Peptidase A1" evidence="5">
    <location>
        <begin position="110"/>
        <end position="191"/>
    </location>
</feature>
<gene>
    <name evidence="6" type="ORF">QBC32DRAFT_364429</name>
</gene>
<dbReference type="EMBL" id="MU859223">
    <property type="protein sequence ID" value="KAK3949239.1"/>
    <property type="molecule type" value="Genomic_DNA"/>
</dbReference>
<proteinExistence type="inferred from homology"/>
<dbReference type="GO" id="GO:0004190">
    <property type="term" value="F:aspartic-type endopeptidase activity"/>
    <property type="evidence" value="ECO:0007669"/>
    <property type="project" value="UniProtKB-KW"/>
</dbReference>
<feature type="region of interest" description="Disordered" evidence="3">
    <location>
        <begin position="22"/>
        <end position="104"/>
    </location>
</feature>
<dbReference type="CDD" id="cd05471">
    <property type="entry name" value="pepsin_like"/>
    <property type="match status" value="1"/>
</dbReference>
<keyword evidence="2" id="KW-0378">Hydrolase</keyword>
<evidence type="ECO:0000256" key="1">
    <source>
        <dbReference type="ARBA" id="ARBA00007447"/>
    </source>
</evidence>
<dbReference type="PANTHER" id="PTHR47966:SF51">
    <property type="entry name" value="BETA-SITE APP-CLEAVING ENZYME, ISOFORM A-RELATED"/>
    <property type="match status" value="1"/>
</dbReference>
<dbReference type="Gene3D" id="2.40.70.10">
    <property type="entry name" value="Acid Proteases"/>
    <property type="match status" value="1"/>
</dbReference>
<feature type="non-terminal residue" evidence="6">
    <location>
        <position position="191"/>
    </location>
</feature>
<reference evidence="6" key="2">
    <citation type="submission" date="2023-06" db="EMBL/GenBank/DDBJ databases">
        <authorList>
            <consortium name="Lawrence Berkeley National Laboratory"/>
            <person name="Mondo S.J."/>
            <person name="Hensen N."/>
            <person name="Bonometti L."/>
            <person name="Westerberg I."/>
            <person name="Brannstrom I.O."/>
            <person name="Guillou S."/>
            <person name="Cros-Aarteil S."/>
            <person name="Calhoun S."/>
            <person name="Haridas S."/>
            <person name="Kuo A."/>
            <person name="Pangilinan J."/>
            <person name="Riley R."/>
            <person name="Labutti K."/>
            <person name="Andreopoulos B."/>
            <person name="Lipzen A."/>
            <person name="Chen C."/>
            <person name="Yanf M."/>
            <person name="Daum C."/>
            <person name="Ng V."/>
            <person name="Clum A."/>
            <person name="Steindorff A."/>
            <person name="Ohm R."/>
            <person name="Martin F."/>
            <person name="Silar P."/>
            <person name="Natvig D."/>
            <person name="Lalanne C."/>
            <person name="Gautier V."/>
            <person name="Ament-Velasquez S.L."/>
            <person name="Kruys A."/>
            <person name="Hutchinson M.I."/>
            <person name="Powell A.J."/>
            <person name="Barry K."/>
            <person name="Miller A.N."/>
            <person name="Grigoriev I.V."/>
            <person name="Debuchy R."/>
            <person name="Gladieux P."/>
            <person name="Thoren M.H."/>
            <person name="Johannesson H."/>
        </authorList>
    </citation>
    <scope>NUCLEOTIDE SEQUENCE</scope>
    <source>
        <strain evidence="6">CBS 626.80</strain>
    </source>
</reference>
<evidence type="ECO:0000256" key="4">
    <source>
        <dbReference type="SAM" id="SignalP"/>
    </source>
</evidence>
<organism evidence="6 7">
    <name type="scientific">Pseudoneurospora amorphoporcata</name>
    <dbReference type="NCBI Taxonomy" id="241081"/>
    <lineage>
        <taxon>Eukaryota</taxon>
        <taxon>Fungi</taxon>
        <taxon>Dikarya</taxon>
        <taxon>Ascomycota</taxon>
        <taxon>Pezizomycotina</taxon>
        <taxon>Sordariomycetes</taxon>
        <taxon>Sordariomycetidae</taxon>
        <taxon>Sordariales</taxon>
        <taxon>Sordariaceae</taxon>
        <taxon>Pseudoneurospora</taxon>
    </lineage>
</organism>
<dbReference type="Pfam" id="PF00026">
    <property type="entry name" value="Asp"/>
    <property type="match status" value="1"/>
</dbReference>
<evidence type="ECO:0000256" key="3">
    <source>
        <dbReference type="SAM" id="MobiDB-lite"/>
    </source>
</evidence>
<feature type="compositionally biased region" description="Polar residues" evidence="3">
    <location>
        <begin position="79"/>
        <end position="89"/>
    </location>
</feature>
<feature type="chain" id="PRO_5042849858" evidence="4">
    <location>
        <begin position="26"/>
        <end position="191"/>
    </location>
</feature>
<protein>
    <submittedName>
        <fullName evidence="6">Aspartic peptidase domain-containing protein</fullName>
    </submittedName>
</protein>
<reference evidence="6" key="1">
    <citation type="journal article" date="2023" name="Mol. Phylogenet. Evol.">
        <title>Genome-scale phylogeny and comparative genomics of the fungal order Sordariales.</title>
        <authorList>
            <person name="Hensen N."/>
            <person name="Bonometti L."/>
            <person name="Westerberg I."/>
            <person name="Brannstrom I.O."/>
            <person name="Guillou S."/>
            <person name="Cros-Aarteil S."/>
            <person name="Calhoun S."/>
            <person name="Haridas S."/>
            <person name="Kuo A."/>
            <person name="Mondo S."/>
            <person name="Pangilinan J."/>
            <person name="Riley R."/>
            <person name="LaButti K."/>
            <person name="Andreopoulos B."/>
            <person name="Lipzen A."/>
            <person name="Chen C."/>
            <person name="Yan M."/>
            <person name="Daum C."/>
            <person name="Ng V."/>
            <person name="Clum A."/>
            <person name="Steindorff A."/>
            <person name="Ohm R.A."/>
            <person name="Martin F."/>
            <person name="Silar P."/>
            <person name="Natvig D.O."/>
            <person name="Lalanne C."/>
            <person name="Gautier V."/>
            <person name="Ament-Velasquez S.L."/>
            <person name="Kruys A."/>
            <person name="Hutchinson M.I."/>
            <person name="Powell A.J."/>
            <person name="Barry K."/>
            <person name="Miller A.N."/>
            <person name="Grigoriev I.V."/>
            <person name="Debuchy R."/>
            <person name="Gladieux P."/>
            <person name="Hiltunen Thoren M."/>
            <person name="Johannesson H."/>
        </authorList>
    </citation>
    <scope>NUCLEOTIDE SEQUENCE</scope>
    <source>
        <strain evidence="6">CBS 626.80</strain>
    </source>
</reference>
<dbReference type="InterPro" id="IPR001461">
    <property type="entry name" value="Aspartic_peptidase_A1"/>
</dbReference>
<feature type="signal peptide" evidence="4">
    <location>
        <begin position="1"/>
        <end position="25"/>
    </location>
</feature>
<dbReference type="InterPro" id="IPR033121">
    <property type="entry name" value="PEPTIDASE_A1"/>
</dbReference>
<dbReference type="SUPFAM" id="SSF50630">
    <property type="entry name" value="Acid proteases"/>
    <property type="match status" value="1"/>
</dbReference>
<dbReference type="AlphaFoldDB" id="A0AAN6NNQ2"/>
<keyword evidence="2" id="KW-0645">Protease</keyword>
<keyword evidence="2" id="KW-0064">Aspartyl protease</keyword>
<dbReference type="Proteomes" id="UP001303222">
    <property type="component" value="Unassembled WGS sequence"/>
</dbReference>
<evidence type="ECO:0000259" key="5">
    <source>
        <dbReference type="PROSITE" id="PS51767"/>
    </source>
</evidence>
<dbReference type="PROSITE" id="PS00141">
    <property type="entry name" value="ASP_PROTEASE"/>
    <property type="match status" value="1"/>
</dbReference>
<keyword evidence="7" id="KW-1185">Reference proteome</keyword>
<dbReference type="PANTHER" id="PTHR47966">
    <property type="entry name" value="BETA-SITE APP-CLEAVING ENZYME, ISOFORM A-RELATED"/>
    <property type="match status" value="1"/>
</dbReference>
<feature type="compositionally biased region" description="Pro residues" evidence="3">
    <location>
        <begin position="28"/>
        <end position="38"/>
    </location>
</feature>
<evidence type="ECO:0000256" key="2">
    <source>
        <dbReference type="ARBA" id="ARBA00022750"/>
    </source>
</evidence>
<sequence>MLPLTTTLSLAAALLSSMSTTGVLASPSAPPSPKPPIKVPVTPAAAHRRSPPPIHVTPRSNGNGKGGFVRAPIHAAPGHSTSTPQTKNMNKLRRRQEDEGLKNQNLGTTYTIDIEIGTPPQTVTLILDTGSPDLWVNPQCSTSGQAAYCSKFAQFDYTRSKTIEDTGAADILSYGKGNVTIEYVTDDVIIG</sequence>
<dbReference type="PROSITE" id="PS51767">
    <property type="entry name" value="PEPTIDASE_A1"/>
    <property type="match status" value="1"/>
</dbReference>
<dbReference type="InterPro" id="IPR021109">
    <property type="entry name" value="Peptidase_aspartic_dom_sf"/>
</dbReference>
<accession>A0AAN6NNQ2</accession>
<dbReference type="InterPro" id="IPR001969">
    <property type="entry name" value="Aspartic_peptidase_AS"/>
</dbReference>
<comment type="similarity">
    <text evidence="1">Belongs to the peptidase A1 family.</text>
</comment>
<dbReference type="InterPro" id="IPR034164">
    <property type="entry name" value="Pepsin-like_dom"/>
</dbReference>
<name>A0AAN6NNQ2_9PEZI</name>